<dbReference type="OrthoDB" id="9793561at2"/>
<feature type="signal peptide" evidence="1">
    <location>
        <begin position="1"/>
        <end position="22"/>
    </location>
</feature>
<gene>
    <name evidence="2" type="ORF">FOKN1_0277</name>
</gene>
<dbReference type="AlphaFoldDB" id="A0A1Z4VM49"/>
<sequence>MKYLTHTLASVVMLSATGAAYAEASANVALSSNYMFRGISQTGEDAIEPAISGGFDFGHESGLYIGTWASNVELADADGDGEIADMEMDIYGGYSGEMGGLSYDVGLLYFWYPGTDKLDFFEYYGSLGTSVGSADVGLSINISPDYYAESGDSYYLNASVSLPLSDSFGFNASVGYQSIDEENTFGTPDYYDWKLGLTTSAMGLDLELAYIDTDLSNSDCFGGTDFCDGRAVFTASKSF</sequence>
<dbReference type="NCBIfam" id="TIGR02001">
    <property type="entry name" value="gcw_chp"/>
    <property type="match status" value="1"/>
</dbReference>
<name>A0A1Z4VM49_9GAMM</name>
<protein>
    <submittedName>
        <fullName evidence="2">Uncharacterized protein</fullName>
    </submittedName>
</protein>
<dbReference type="EMBL" id="AP018052">
    <property type="protein sequence ID" value="BAZ92681.1"/>
    <property type="molecule type" value="Genomic_DNA"/>
</dbReference>
<dbReference type="RefSeq" id="WP_096363987.1">
    <property type="nucleotide sequence ID" value="NZ_AP018052.1"/>
</dbReference>
<dbReference type="Pfam" id="PF09694">
    <property type="entry name" value="Gcw_chp"/>
    <property type="match status" value="1"/>
</dbReference>
<dbReference type="InterPro" id="IPR010239">
    <property type="entry name" value="CHP02001"/>
</dbReference>
<feature type="chain" id="PRO_5013210092" evidence="1">
    <location>
        <begin position="23"/>
        <end position="239"/>
    </location>
</feature>
<keyword evidence="3" id="KW-1185">Reference proteome</keyword>
<proteinExistence type="predicted"/>
<evidence type="ECO:0000313" key="3">
    <source>
        <dbReference type="Proteomes" id="UP000218765"/>
    </source>
</evidence>
<dbReference type="KEGG" id="ttc:FOKN1_0277"/>
<dbReference type="Proteomes" id="UP000218765">
    <property type="component" value="Chromosome"/>
</dbReference>
<evidence type="ECO:0000256" key="1">
    <source>
        <dbReference type="SAM" id="SignalP"/>
    </source>
</evidence>
<accession>A0A1Z4VM49</accession>
<organism evidence="2 3">
    <name type="scientific">Thiohalobacter thiocyanaticus</name>
    <dbReference type="NCBI Taxonomy" id="585455"/>
    <lineage>
        <taxon>Bacteria</taxon>
        <taxon>Pseudomonadati</taxon>
        <taxon>Pseudomonadota</taxon>
        <taxon>Gammaproteobacteria</taxon>
        <taxon>Thiohalobacterales</taxon>
        <taxon>Thiohalobacteraceae</taxon>
        <taxon>Thiohalobacter</taxon>
    </lineage>
</organism>
<reference evidence="2 3" key="1">
    <citation type="submission" date="2017-05" db="EMBL/GenBank/DDBJ databases">
        <title>Thiocyanate degradation by Thiohalobacter thiocyanaticus FOKN1.</title>
        <authorList>
            <person name="Oshiki M."/>
            <person name="Fukushima T."/>
            <person name="Kawano S."/>
            <person name="Nakagawa J."/>
        </authorList>
    </citation>
    <scope>NUCLEOTIDE SEQUENCE [LARGE SCALE GENOMIC DNA]</scope>
    <source>
        <strain evidence="2 3">FOKN1</strain>
    </source>
</reference>
<evidence type="ECO:0000313" key="2">
    <source>
        <dbReference type="EMBL" id="BAZ92681.1"/>
    </source>
</evidence>
<keyword evidence="1" id="KW-0732">Signal</keyword>